<evidence type="ECO:0000256" key="1">
    <source>
        <dbReference type="SAM" id="MobiDB-lite"/>
    </source>
</evidence>
<sequence length="537" mass="58767">MFQTVEIDMPPGDASASEAPSRLALRKSQAQAASSSSAGLKETTDRGQSFSVDRSTEYEPPPRPRTRTARGLACCLPCVPERRRRSVCCCLLALWLLWCVGGGAFAAAMIIKLTTELDFVLCEVSACVPGDKHCEPCTDPDDACSSRLDTYSSETLALPMNITYAVYNPIFIGYTVERLVMLTSLDPIPPLSAAEMLDLDPLEAHEMGIPIVCESWRASYTAGWGEELSMRCMSRQDAETIGRLNAAQQGTSDEEFNVRVAFRTKLPVVGWNFQMAQDASRYADSFNFADPDQDPAGLASCSRVSGVKFGAPENVLALYDFENYKVSVCAPEFGEFAQLIADTSGDLLCMTAGSWLPPCWWTDTDGSGSISLDETFHRPLKVTIPIEMYNSAGFNLTLNINGSAARVQEEDTGDYIATGYLHETVTIPPRSTKMIYYYSDIRDFIKRYARENGLVSLTAHSFDKVLNSPVVLDIISRATILGTTYDQEFAISHTSLIGLASLSGCRCEVGPDPKECRTNASTYAEQTAANFGAGRRR</sequence>
<dbReference type="EnsemblProtists" id="EOD22758">
    <property type="protein sequence ID" value="EOD22758"/>
    <property type="gene ID" value="EMIHUDRAFT_461139"/>
</dbReference>
<dbReference type="PaxDb" id="2903-EOD22758"/>
<evidence type="ECO:0000256" key="2">
    <source>
        <dbReference type="SAM" id="Phobius"/>
    </source>
</evidence>
<feature type="transmembrane region" description="Helical" evidence="2">
    <location>
        <begin position="90"/>
        <end position="111"/>
    </location>
</feature>
<dbReference type="Proteomes" id="UP000013827">
    <property type="component" value="Unassembled WGS sequence"/>
</dbReference>
<accession>A0A0D3JGX3</accession>
<evidence type="ECO:0000313" key="3">
    <source>
        <dbReference type="EnsemblProtists" id="EOD22758"/>
    </source>
</evidence>
<keyword evidence="2" id="KW-0472">Membrane</keyword>
<keyword evidence="2" id="KW-1133">Transmembrane helix</keyword>
<reference evidence="3" key="2">
    <citation type="submission" date="2024-10" db="UniProtKB">
        <authorList>
            <consortium name="EnsemblProtists"/>
        </authorList>
    </citation>
    <scope>IDENTIFICATION</scope>
</reference>
<reference evidence="4" key="1">
    <citation type="journal article" date="2013" name="Nature">
        <title>Pan genome of the phytoplankton Emiliania underpins its global distribution.</title>
        <authorList>
            <person name="Read B.A."/>
            <person name="Kegel J."/>
            <person name="Klute M.J."/>
            <person name="Kuo A."/>
            <person name="Lefebvre S.C."/>
            <person name="Maumus F."/>
            <person name="Mayer C."/>
            <person name="Miller J."/>
            <person name="Monier A."/>
            <person name="Salamov A."/>
            <person name="Young J."/>
            <person name="Aguilar M."/>
            <person name="Claverie J.M."/>
            <person name="Frickenhaus S."/>
            <person name="Gonzalez K."/>
            <person name="Herman E.K."/>
            <person name="Lin Y.C."/>
            <person name="Napier J."/>
            <person name="Ogata H."/>
            <person name="Sarno A.F."/>
            <person name="Shmutz J."/>
            <person name="Schroeder D."/>
            <person name="de Vargas C."/>
            <person name="Verret F."/>
            <person name="von Dassow P."/>
            <person name="Valentin K."/>
            <person name="Van de Peer Y."/>
            <person name="Wheeler G."/>
            <person name="Dacks J.B."/>
            <person name="Delwiche C.F."/>
            <person name="Dyhrman S.T."/>
            <person name="Glockner G."/>
            <person name="John U."/>
            <person name="Richards T."/>
            <person name="Worden A.Z."/>
            <person name="Zhang X."/>
            <person name="Grigoriev I.V."/>
            <person name="Allen A.E."/>
            <person name="Bidle K."/>
            <person name="Borodovsky M."/>
            <person name="Bowler C."/>
            <person name="Brownlee C."/>
            <person name="Cock J.M."/>
            <person name="Elias M."/>
            <person name="Gladyshev V.N."/>
            <person name="Groth M."/>
            <person name="Guda C."/>
            <person name="Hadaegh A."/>
            <person name="Iglesias-Rodriguez M.D."/>
            <person name="Jenkins J."/>
            <person name="Jones B.M."/>
            <person name="Lawson T."/>
            <person name="Leese F."/>
            <person name="Lindquist E."/>
            <person name="Lobanov A."/>
            <person name="Lomsadze A."/>
            <person name="Malik S.B."/>
            <person name="Marsh M.E."/>
            <person name="Mackinder L."/>
            <person name="Mock T."/>
            <person name="Mueller-Roeber B."/>
            <person name="Pagarete A."/>
            <person name="Parker M."/>
            <person name="Probert I."/>
            <person name="Quesneville H."/>
            <person name="Raines C."/>
            <person name="Rensing S.A."/>
            <person name="Riano-Pachon D.M."/>
            <person name="Richier S."/>
            <person name="Rokitta S."/>
            <person name="Shiraiwa Y."/>
            <person name="Soanes D.M."/>
            <person name="van der Giezen M."/>
            <person name="Wahlund T.M."/>
            <person name="Williams B."/>
            <person name="Wilson W."/>
            <person name="Wolfe G."/>
            <person name="Wurch L.L."/>
        </authorList>
    </citation>
    <scope>NUCLEOTIDE SEQUENCE</scope>
</reference>
<organism evidence="3 4">
    <name type="scientific">Emiliania huxleyi (strain CCMP1516)</name>
    <dbReference type="NCBI Taxonomy" id="280463"/>
    <lineage>
        <taxon>Eukaryota</taxon>
        <taxon>Haptista</taxon>
        <taxon>Haptophyta</taxon>
        <taxon>Prymnesiophyceae</taxon>
        <taxon>Isochrysidales</taxon>
        <taxon>Noelaerhabdaceae</taxon>
        <taxon>Emiliania</taxon>
    </lineage>
</organism>
<dbReference type="GeneID" id="17268305"/>
<dbReference type="HOGENOM" id="CLU_507572_0_0_1"/>
<proteinExistence type="predicted"/>
<protein>
    <recommendedName>
        <fullName evidence="5">Solute-binding protein family 3/N-terminal domain-containing protein</fullName>
    </recommendedName>
</protein>
<keyword evidence="4" id="KW-1185">Reference proteome</keyword>
<feature type="compositionally biased region" description="Low complexity" evidence="1">
    <location>
        <begin position="28"/>
        <end position="38"/>
    </location>
</feature>
<evidence type="ECO:0000313" key="4">
    <source>
        <dbReference type="Proteomes" id="UP000013827"/>
    </source>
</evidence>
<feature type="region of interest" description="Disordered" evidence="1">
    <location>
        <begin position="1"/>
        <end position="68"/>
    </location>
</feature>
<evidence type="ECO:0008006" key="5">
    <source>
        <dbReference type="Google" id="ProtNLM"/>
    </source>
</evidence>
<name>A0A0D3JGX3_EMIH1</name>
<dbReference type="AlphaFoldDB" id="A0A0D3JGX3"/>
<dbReference type="KEGG" id="ehx:EMIHUDRAFT_461139"/>
<dbReference type="RefSeq" id="XP_005775187.1">
    <property type="nucleotide sequence ID" value="XM_005775130.1"/>
</dbReference>
<keyword evidence="2" id="KW-0812">Transmembrane</keyword>